<dbReference type="OrthoDB" id="4824831at2"/>
<dbReference type="Pfam" id="PF01590">
    <property type="entry name" value="GAF"/>
    <property type="match status" value="1"/>
</dbReference>
<keyword evidence="4" id="KW-1185">Reference proteome</keyword>
<dbReference type="Proteomes" id="UP000198859">
    <property type="component" value="Chromosome I"/>
</dbReference>
<organism evidence="3 4">
    <name type="scientific">Nocardioides scoriae</name>
    <dbReference type="NCBI Taxonomy" id="642780"/>
    <lineage>
        <taxon>Bacteria</taxon>
        <taxon>Bacillati</taxon>
        <taxon>Actinomycetota</taxon>
        <taxon>Actinomycetes</taxon>
        <taxon>Propionibacteriales</taxon>
        <taxon>Nocardioidaceae</taxon>
        <taxon>Nocardioides</taxon>
    </lineage>
</organism>
<sequence length="238" mass="25276">MTAARPTLDRATTPAPTRTPTRTPRPTSGGTDRPPRRTRPLLDQVRDLVGDCLGLTVTGTVGGVAVTLVATDEQAALLDALQHLEGGPCRRVDRGEVVSAGSRDLVSRRWRHLAEEVSQLGVRSALALPLRDGCRVVGAVTVYAASESTPDHDALLALVQPWVETARDQAAGTLDERRSRAAAPRSLRADGLVHRAAGVLAVRVAVDPAAARERLEDAALHAGLRPERLAQVLLALHP</sequence>
<dbReference type="Gene3D" id="3.30.450.40">
    <property type="match status" value="1"/>
</dbReference>
<feature type="domain" description="GAF" evidence="2">
    <location>
        <begin position="78"/>
        <end position="152"/>
    </location>
</feature>
<evidence type="ECO:0000256" key="1">
    <source>
        <dbReference type="SAM" id="MobiDB-lite"/>
    </source>
</evidence>
<evidence type="ECO:0000259" key="2">
    <source>
        <dbReference type="Pfam" id="PF01590"/>
    </source>
</evidence>
<reference evidence="4" key="1">
    <citation type="submission" date="2016-10" db="EMBL/GenBank/DDBJ databases">
        <authorList>
            <person name="Varghese N."/>
            <person name="Submissions S."/>
        </authorList>
    </citation>
    <scope>NUCLEOTIDE SEQUENCE [LARGE SCALE GENOMIC DNA]</scope>
    <source>
        <strain evidence="4">DSM 22127</strain>
    </source>
</reference>
<name>A0A1H1V5L3_9ACTN</name>
<dbReference type="STRING" id="642780.SAMN04488570_2728"/>
<proteinExistence type="predicted"/>
<evidence type="ECO:0000313" key="4">
    <source>
        <dbReference type="Proteomes" id="UP000198859"/>
    </source>
</evidence>
<protein>
    <recommendedName>
        <fullName evidence="2">GAF domain-containing protein</fullName>
    </recommendedName>
</protein>
<dbReference type="SUPFAM" id="SSF55781">
    <property type="entry name" value="GAF domain-like"/>
    <property type="match status" value="1"/>
</dbReference>
<feature type="region of interest" description="Disordered" evidence="1">
    <location>
        <begin position="1"/>
        <end position="39"/>
    </location>
</feature>
<dbReference type="InterPro" id="IPR029016">
    <property type="entry name" value="GAF-like_dom_sf"/>
</dbReference>
<dbReference type="InterPro" id="IPR003018">
    <property type="entry name" value="GAF"/>
</dbReference>
<dbReference type="EMBL" id="LT629757">
    <property type="protein sequence ID" value="SDS80037.1"/>
    <property type="molecule type" value="Genomic_DNA"/>
</dbReference>
<gene>
    <name evidence="3" type="ORF">SAMN04488570_2728</name>
</gene>
<dbReference type="RefSeq" id="WP_091730631.1">
    <property type="nucleotide sequence ID" value="NZ_LT629757.1"/>
</dbReference>
<feature type="compositionally biased region" description="Low complexity" evidence="1">
    <location>
        <begin position="1"/>
        <end position="32"/>
    </location>
</feature>
<accession>A0A1H1V5L3</accession>
<evidence type="ECO:0000313" key="3">
    <source>
        <dbReference type="EMBL" id="SDS80037.1"/>
    </source>
</evidence>
<dbReference type="AlphaFoldDB" id="A0A1H1V5L3"/>